<keyword evidence="1" id="KW-0694">RNA-binding</keyword>
<dbReference type="GO" id="GO:0030422">
    <property type="term" value="P:siRNA processing"/>
    <property type="evidence" value="ECO:0007669"/>
    <property type="project" value="TreeGrafter"/>
</dbReference>
<reference evidence="4" key="1">
    <citation type="journal article" date="2018" name="Nat. Microbiol.">
        <title>Leveraging single-cell genomics to expand the fungal tree of life.</title>
        <authorList>
            <person name="Ahrendt S.R."/>
            <person name="Quandt C.A."/>
            <person name="Ciobanu D."/>
            <person name="Clum A."/>
            <person name="Salamov A."/>
            <person name="Andreopoulos B."/>
            <person name="Cheng J.F."/>
            <person name="Woyke T."/>
            <person name="Pelin A."/>
            <person name="Henrissat B."/>
            <person name="Reynolds N.K."/>
            <person name="Benny G.L."/>
            <person name="Smith M.E."/>
            <person name="James T.Y."/>
            <person name="Grigoriev I.V."/>
        </authorList>
    </citation>
    <scope>NUCLEOTIDE SEQUENCE [LARGE SCALE GENOMIC DNA]</scope>
</reference>
<dbReference type="InterPro" id="IPR007855">
    <property type="entry name" value="RDRP"/>
</dbReference>
<dbReference type="PANTHER" id="PTHR23079">
    <property type="entry name" value="RNA-DEPENDENT RNA POLYMERASE"/>
    <property type="match status" value="1"/>
</dbReference>
<name>A0A4P9WK31_9FUNG</name>
<keyword evidence="4" id="KW-1185">Reference proteome</keyword>
<proteinExistence type="inferred from homology"/>
<dbReference type="PANTHER" id="PTHR23079:SF55">
    <property type="entry name" value="RNA-DIRECTED RNA POLYMERASE"/>
    <property type="match status" value="1"/>
</dbReference>
<dbReference type="GO" id="GO:0031380">
    <property type="term" value="C:nuclear RNA-directed RNA polymerase complex"/>
    <property type="evidence" value="ECO:0007669"/>
    <property type="project" value="TreeGrafter"/>
</dbReference>
<evidence type="ECO:0000259" key="2">
    <source>
        <dbReference type="Pfam" id="PF05183"/>
    </source>
</evidence>
<comment type="catalytic activity">
    <reaction evidence="1">
        <text>RNA(n) + a ribonucleoside 5'-triphosphate = RNA(n+1) + diphosphate</text>
        <dbReference type="Rhea" id="RHEA:21248"/>
        <dbReference type="Rhea" id="RHEA-COMP:14527"/>
        <dbReference type="Rhea" id="RHEA-COMP:17342"/>
        <dbReference type="ChEBI" id="CHEBI:33019"/>
        <dbReference type="ChEBI" id="CHEBI:61557"/>
        <dbReference type="ChEBI" id="CHEBI:140395"/>
        <dbReference type="EC" id="2.7.7.48"/>
    </reaction>
</comment>
<dbReference type="EMBL" id="KZ994632">
    <property type="protein sequence ID" value="RKO92445.1"/>
    <property type="molecule type" value="Genomic_DNA"/>
</dbReference>
<dbReference type="Proteomes" id="UP000269721">
    <property type="component" value="Unassembled WGS sequence"/>
</dbReference>
<evidence type="ECO:0000256" key="1">
    <source>
        <dbReference type="RuleBase" id="RU363098"/>
    </source>
</evidence>
<protein>
    <recommendedName>
        <fullName evidence="1">RNA-dependent RNA polymerase</fullName>
        <ecNumber evidence="1">2.7.7.48</ecNumber>
    </recommendedName>
</protein>
<organism evidence="3 4">
    <name type="scientific">Blyttiomyces helicus</name>
    <dbReference type="NCBI Taxonomy" id="388810"/>
    <lineage>
        <taxon>Eukaryota</taxon>
        <taxon>Fungi</taxon>
        <taxon>Fungi incertae sedis</taxon>
        <taxon>Chytridiomycota</taxon>
        <taxon>Chytridiomycota incertae sedis</taxon>
        <taxon>Chytridiomycetes</taxon>
        <taxon>Chytridiomycetes incertae sedis</taxon>
        <taxon>Blyttiomyces</taxon>
    </lineage>
</organism>
<accession>A0A4P9WK31</accession>
<dbReference type="OrthoDB" id="6513042at2759"/>
<dbReference type="GO" id="GO:0003723">
    <property type="term" value="F:RNA binding"/>
    <property type="evidence" value="ECO:0007669"/>
    <property type="project" value="UniProtKB-KW"/>
</dbReference>
<dbReference type="InterPro" id="IPR057596">
    <property type="entry name" value="RDRP_core"/>
</dbReference>
<evidence type="ECO:0000313" key="3">
    <source>
        <dbReference type="EMBL" id="RKO92445.1"/>
    </source>
</evidence>
<dbReference type="GO" id="GO:0003968">
    <property type="term" value="F:RNA-directed RNA polymerase activity"/>
    <property type="evidence" value="ECO:0007669"/>
    <property type="project" value="UniProtKB-KW"/>
</dbReference>
<keyword evidence="1" id="KW-0548">Nucleotidyltransferase</keyword>
<gene>
    <name evidence="3" type="ORF">BDK51DRAFT_29938</name>
</gene>
<comment type="similarity">
    <text evidence="1">Belongs to the RdRP family.</text>
</comment>
<keyword evidence="1" id="KW-0696">RNA-directed RNA polymerase</keyword>
<dbReference type="Pfam" id="PF05183">
    <property type="entry name" value="RdRP"/>
    <property type="match status" value="1"/>
</dbReference>
<dbReference type="EC" id="2.7.7.48" evidence="1"/>
<keyword evidence="1" id="KW-0808">Transferase</keyword>
<feature type="non-terminal residue" evidence="3">
    <location>
        <position position="891"/>
    </location>
</feature>
<dbReference type="AlphaFoldDB" id="A0A4P9WK31"/>
<feature type="domain" description="RDRP core" evidence="2">
    <location>
        <begin position="503"/>
        <end position="872"/>
    </location>
</feature>
<evidence type="ECO:0000313" key="4">
    <source>
        <dbReference type="Proteomes" id="UP000269721"/>
    </source>
</evidence>
<sequence length="891" mass="99928">MPLAPLPPTCFGFDQDTNNRARSMSSISSPTTSLNEVKTLHLFIYQIPRKCSELDILSALARYGVPSSRLSPRGADNRTVDLRRFPSPEQLDPETAQRADRFWGAIEEDRRFPVRLSSGVDVFVRRDAKYDPEKVKEIFTGQIWEIGSFVDELRFVKMWDVAAPSLALMEGGHAIAGSFIANDYYSGTQSLEAKCELGGDHYVVIMSLKSIVDKIRVERQIKEDDREARYTLNICLAHPPKMFFVDFQDDFSRSRRETRRQIVSMRAGKTDLSPFLFKGPLEGRKAVFDKAPKAGEWLDHRFSFLFKRPSPGVFSGDECRLTEALGRLSVNGFVKPAAGAPFSFELSERSTPGVLSGDECRLTEALGRLSVNGLVKPDAPFSFELSKPVVVERRRTGIFDIWSLSLDVFLKLKIMKLVERGHVSPFAINQKFVDLIVSVGSVEVAELLLDGMIARSPGRIYYPAAELARHIDRTRPSWPKLREQHMDRHDDVNVARISSILISPTRIYPEGRLREAFSNRILRTYDRLHDHFARISFIDDDFNPMRSDTGDTKVAVYRRVEAVLHLGIDLIARKFEFLHYSSSPPDEEITCQHIQETMGSFDGIHSPALLGARPPLTIAPIFVNRAILSTSMAQAFSSTIVPGTIKNRFEIADVARNGYIFSDGVGMIGRNLAGSVFYQLGKAQPHLAQIPVPSAFQFRLGGFKGVLAVTEAPHLMKRLLLRPSQKKFESKSSVLEICRPSFFSPGRLNHQYITVLETLGIPTEIFVTLARDAVADLRSVFESPLEARGLVAQVKWNWDSYGVAQKLTSLIDAGFHNDPFLTNLLRLFVETQTKAIKKRANVCIEKAVHLIGVMDEERVLQPGQIFIQTRGPEGKKGSVIVEVVCAVDAPE</sequence>